<dbReference type="OrthoDB" id="4233498at2759"/>
<gene>
    <name evidence="1" type="ORF">FALBO_1912</name>
</gene>
<sequence>MLSQKSIRTTTLLITFNPEAKGSFTSNMKASVSSAIAILAMIGRSQAGPSEYICETSENSPSTGGVTEMVNNLKGAPTGERMCIWADDQCSPTTTVYSGNGDAAFAICKDPSGNNGGMRCSIGAPGDAPCTVGGCGGIYVAAIGQQIEILQQRCLLNERVGGIIRFSDGGEIRVY</sequence>
<dbReference type="Proteomes" id="UP000554235">
    <property type="component" value="Unassembled WGS sequence"/>
</dbReference>
<evidence type="ECO:0000313" key="2">
    <source>
        <dbReference type="Proteomes" id="UP000554235"/>
    </source>
</evidence>
<dbReference type="EMBL" id="JAADYS010000243">
    <property type="protein sequence ID" value="KAF4471169.1"/>
    <property type="molecule type" value="Genomic_DNA"/>
</dbReference>
<comment type="caution">
    <text evidence="1">The sequence shown here is derived from an EMBL/GenBank/DDBJ whole genome shotgun (WGS) entry which is preliminary data.</text>
</comment>
<dbReference type="AlphaFoldDB" id="A0A8H4LNR4"/>
<keyword evidence="2" id="KW-1185">Reference proteome</keyword>
<reference evidence="1 2" key="1">
    <citation type="submission" date="2020-01" db="EMBL/GenBank/DDBJ databases">
        <title>Identification and distribution of gene clusters putatively required for synthesis of sphingolipid metabolism inhibitors in phylogenetically diverse species of the filamentous fungus Fusarium.</title>
        <authorList>
            <person name="Kim H.-S."/>
            <person name="Busman M."/>
            <person name="Brown D.W."/>
            <person name="Divon H."/>
            <person name="Uhlig S."/>
            <person name="Proctor R.H."/>
        </authorList>
    </citation>
    <scope>NUCLEOTIDE SEQUENCE [LARGE SCALE GENOMIC DNA]</scope>
    <source>
        <strain evidence="1 2">NRRL 20459</strain>
    </source>
</reference>
<organism evidence="1 2">
    <name type="scientific">Fusarium albosuccineum</name>
    <dbReference type="NCBI Taxonomy" id="1237068"/>
    <lineage>
        <taxon>Eukaryota</taxon>
        <taxon>Fungi</taxon>
        <taxon>Dikarya</taxon>
        <taxon>Ascomycota</taxon>
        <taxon>Pezizomycotina</taxon>
        <taxon>Sordariomycetes</taxon>
        <taxon>Hypocreomycetidae</taxon>
        <taxon>Hypocreales</taxon>
        <taxon>Nectriaceae</taxon>
        <taxon>Fusarium</taxon>
        <taxon>Fusarium decemcellulare species complex</taxon>
    </lineage>
</organism>
<name>A0A8H4LNR4_9HYPO</name>
<protein>
    <submittedName>
        <fullName evidence="1">Uncharacterized protein</fullName>
    </submittedName>
</protein>
<proteinExistence type="predicted"/>
<accession>A0A8H4LNR4</accession>
<evidence type="ECO:0000313" key="1">
    <source>
        <dbReference type="EMBL" id="KAF4471169.1"/>
    </source>
</evidence>